<comment type="caution">
    <text evidence="1">The sequence shown here is derived from an EMBL/GenBank/DDBJ whole genome shotgun (WGS) entry which is preliminary data.</text>
</comment>
<reference evidence="1 2" key="1">
    <citation type="submission" date="2018-03" db="EMBL/GenBank/DDBJ databases">
        <title>Genomic Encyclopedia of Archaeal and Bacterial Type Strains, Phase II (KMG-II): from individual species to whole genera.</title>
        <authorList>
            <person name="Goeker M."/>
        </authorList>
    </citation>
    <scope>NUCLEOTIDE SEQUENCE [LARGE SCALE GENOMIC DNA]</scope>
    <source>
        <strain evidence="1 2">DSM 28229</strain>
    </source>
</reference>
<dbReference type="Gene3D" id="2.60.40.4070">
    <property type="match status" value="1"/>
</dbReference>
<dbReference type="InterPro" id="IPR036116">
    <property type="entry name" value="FN3_sf"/>
</dbReference>
<dbReference type="SUPFAM" id="SSF49265">
    <property type="entry name" value="Fibronectin type III"/>
    <property type="match status" value="1"/>
</dbReference>
<accession>A0A315ZDB2</accession>
<dbReference type="Proteomes" id="UP000245535">
    <property type="component" value="Unassembled WGS sequence"/>
</dbReference>
<sequence>MFTIIRTLLNYTLFTLALILFSFLEASSTHIRAGDITMRRVGNNVLQYEISVYLYRDTEGIPAPNGEINFGTGDSVIVSPDDLGKINEGTTEILLYQTVYTFPSSGWYNVSFSQGNRNEGILNMDNSVGTNFFIESKFWINPLLGLNSSPALLIPPIDEAVVGQRYIHNPGAFDAQGDSMAYHLIRSKQARNFEVDNYRFPHDPNENWTQETEDGVRPGLFYMDEITGDLVWDAPSIPGEYNVAFIVEEFRDGTLIGVVNRDMQIIVVESDNERPELLIPNDTCIVVGETLIDTIAGIDPDEDFIKLSLETIIPPNEEPIFESLNLQPPNGYEEGQFTWTPSCESVRERPYEFTFKVKDRPTDNASLVDLKTWRVRVVAPSPEGLNLELNEDLAQVTLTWSDYTCANAQSMRIYRKKGSFDFDPICETGIPAYTGYQMVGEVPIGETTFIDDNLERGTNYCYRIYAVFPNPKGGESLSSSEVCVFVPDLFYMTNVSVDETSTSDGEITVRWTTPDPALSSTYSSLSFDLYRTQENDLENTVLVKENASETDTTFQDLGLNTTNEKYFYQVILKGDGKEITQSYLSSQVRLEATPKQQSIELNWEADVPWNITSEYKHYIYRKKEAEEDETYVLIDSVATATNGLQYIDYGQAPFILEELVKYKYKVKTLGSYGVTHIREPLENWSQEVVAELLDIIPPCPPILSLDKLNCDVLAQLSMNMQFGECPSENYTNKLRWVDNTDESCTELPSSYNIYFSPRIANEKGAFTLIASTDDHHFYDTDLFSAAGCYAVTAVDLSGNESDFSNIECQDNCPYIEFPNAFSPNGDGINDTFTPMKCPRFVESITFSVFNRWGQIIYEGNENPQIHWEGHDNNGNAVSPGVYFYEARVRFFRLEEKHELDIYKGWIQILSEEIRQTP</sequence>
<dbReference type="AlphaFoldDB" id="A0A315ZDB2"/>
<evidence type="ECO:0000313" key="1">
    <source>
        <dbReference type="EMBL" id="PWJ42848.1"/>
    </source>
</evidence>
<dbReference type="InterPro" id="IPR026341">
    <property type="entry name" value="T9SS_type_B"/>
</dbReference>
<gene>
    <name evidence="1" type="ORF">BC781_102394</name>
</gene>
<organism evidence="1 2">
    <name type="scientific">Sediminitomix flava</name>
    <dbReference type="NCBI Taxonomy" id="379075"/>
    <lineage>
        <taxon>Bacteria</taxon>
        <taxon>Pseudomonadati</taxon>
        <taxon>Bacteroidota</taxon>
        <taxon>Cytophagia</taxon>
        <taxon>Cytophagales</taxon>
        <taxon>Flammeovirgaceae</taxon>
        <taxon>Sediminitomix</taxon>
    </lineage>
</organism>
<proteinExistence type="predicted"/>
<dbReference type="InterPro" id="IPR013783">
    <property type="entry name" value="Ig-like_fold"/>
</dbReference>
<dbReference type="NCBIfam" id="TIGR04131">
    <property type="entry name" value="Bac_Flav_CTERM"/>
    <property type="match status" value="1"/>
</dbReference>
<dbReference type="OrthoDB" id="1123245at2"/>
<evidence type="ECO:0000313" key="2">
    <source>
        <dbReference type="Proteomes" id="UP000245535"/>
    </source>
</evidence>
<protein>
    <submittedName>
        <fullName evidence="1">Gliding motility-associated-like protein</fullName>
    </submittedName>
</protein>
<name>A0A315ZDB2_SEDFL</name>
<keyword evidence="2" id="KW-1185">Reference proteome</keyword>
<dbReference type="RefSeq" id="WP_109616970.1">
    <property type="nucleotide sequence ID" value="NZ_QGDO01000002.1"/>
</dbReference>
<dbReference type="Gene3D" id="2.60.40.10">
    <property type="entry name" value="Immunoglobulins"/>
    <property type="match status" value="2"/>
</dbReference>
<dbReference type="Pfam" id="PF13585">
    <property type="entry name" value="CHU_C"/>
    <property type="match status" value="1"/>
</dbReference>
<dbReference type="EMBL" id="QGDO01000002">
    <property type="protein sequence ID" value="PWJ42848.1"/>
    <property type="molecule type" value="Genomic_DNA"/>
</dbReference>